<accession>A0ACB9F640</accession>
<evidence type="ECO:0000313" key="1">
    <source>
        <dbReference type="EMBL" id="KAI3766808.1"/>
    </source>
</evidence>
<protein>
    <submittedName>
        <fullName evidence="1">Uncharacterized protein</fullName>
    </submittedName>
</protein>
<comment type="caution">
    <text evidence="1">The sequence shown here is derived from an EMBL/GenBank/DDBJ whole genome shotgun (WGS) entry which is preliminary data.</text>
</comment>
<dbReference type="EMBL" id="CM042011">
    <property type="protein sequence ID" value="KAI3766808.1"/>
    <property type="molecule type" value="Genomic_DNA"/>
</dbReference>
<dbReference type="Proteomes" id="UP001055811">
    <property type="component" value="Linkage Group LG03"/>
</dbReference>
<keyword evidence="2" id="KW-1185">Reference proteome</keyword>
<reference evidence="1 2" key="2">
    <citation type="journal article" date="2022" name="Mol. Ecol. Resour.">
        <title>The genomes of chicory, endive, great burdock and yacon provide insights into Asteraceae paleo-polyploidization history and plant inulin production.</title>
        <authorList>
            <person name="Fan W."/>
            <person name="Wang S."/>
            <person name="Wang H."/>
            <person name="Wang A."/>
            <person name="Jiang F."/>
            <person name="Liu H."/>
            <person name="Zhao H."/>
            <person name="Xu D."/>
            <person name="Zhang Y."/>
        </authorList>
    </citation>
    <scope>NUCLEOTIDE SEQUENCE [LARGE SCALE GENOMIC DNA]</scope>
    <source>
        <strain evidence="2">cv. Punajuju</strain>
        <tissue evidence="1">Leaves</tissue>
    </source>
</reference>
<name>A0ACB9F640_CICIN</name>
<organism evidence="1 2">
    <name type="scientific">Cichorium intybus</name>
    <name type="common">Chicory</name>
    <dbReference type="NCBI Taxonomy" id="13427"/>
    <lineage>
        <taxon>Eukaryota</taxon>
        <taxon>Viridiplantae</taxon>
        <taxon>Streptophyta</taxon>
        <taxon>Embryophyta</taxon>
        <taxon>Tracheophyta</taxon>
        <taxon>Spermatophyta</taxon>
        <taxon>Magnoliopsida</taxon>
        <taxon>eudicotyledons</taxon>
        <taxon>Gunneridae</taxon>
        <taxon>Pentapetalae</taxon>
        <taxon>asterids</taxon>
        <taxon>campanulids</taxon>
        <taxon>Asterales</taxon>
        <taxon>Asteraceae</taxon>
        <taxon>Cichorioideae</taxon>
        <taxon>Cichorieae</taxon>
        <taxon>Cichoriinae</taxon>
        <taxon>Cichorium</taxon>
    </lineage>
</organism>
<proteinExistence type="predicted"/>
<reference evidence="2" key="1">
    <citation type="journal article" date="2022" name="Mol. Ecol. Resour.">
        <title>The genomes of chicory, endive, great burdock and yacon provide insights into Asteraceae palaeo-polyploidization history and plant inulin production.</title>
        <authorList>
            <person name="Fan W."/>
            <person name="Wang S."/>
            <person name="Wang H."/>
            <person name="Wang A."/>
            <person name="Jiang F."/>
            <person name="Liu H."/>
            <person name="Zhao H."/>
            <person name="Xu D."/>
            <person name="Zhang Y."/>
        </authorList>
    </citation>
    <scope>NUCLEOTIDE SEQUENCE [LARGE SCALE GENOMIC DNA]</scope>
    <source>
        <strain evidence="2">cv. Punajuju</strain>
    </source>
</reference>
<gene>
    <name evidence="1" type="ORF">L2E82_16882</name>
</gene>
<sequence>MSSTIVRGKWLQVHMTLLDFTVKQQNTTSSKISCMKEGKMSNIFNIGHDEVICMAGTRDDIREGYKKNLTTPGSLNSIPGFIYQTKFILTSSEMGDTDEKEEKFSDAVDGEEEKDKKKKEKKEKNEKKEKKEKKEKNPEDKNDPGKLKAKLDKIGSKIQALNEKREEILKLLEEAEAKAPPPEA</sequence>
<evidence type="ECO:0000313" key="2">
    <source>
        <dbReference type="Proteomes" id="UP001055811"/>
    </source>
</evidence>